<keyword evidence="2" id="KW-1185">Reference proteome</keyword>
<comment type="caution">
    <text evidence="1">The sequence shown here is derived from an EMBL/GenBank/DDBJ whole genome shotgun (WGS) entry which is preliminary data.</text>
</comment>
<proteinExistence type="predicted"/>
<dbReference type="EMBL" id="WWCN01000033">
    <property type="protein sequence ID" value="MYM26605.1"/>
    <property type="molecule type" value="Genomic_DNA"/>
</dbReference>
<gene>
    <name evidence="1" type="ORF">GTP46_28675</name>
</gene>
<organism evidence="1 2">
    <name type="scientific">Duganella flavida</name>
    <dbReference type="NCBI Taxonomy" id="2692175"/>
    <lineage>
        <taxon>Bacteria</taxon>
        <taxon>Pseudomonadati</taxon>
        <taxon>Pseudomonadota</taxon>
        <taxon>Betaproteobacteria</taxon>
        <taxon>Burkholderiales</taxon>
        <taxon>Oxalobacteraceae</taxon>
        <taxon>Telluria group</taxon>
        <taxon>Duganella</taxon>
    </lineage>
</organism>
<evidence type="ECO:0000313" key="2">
    <source>
        <dbReference type="Proteomes" id="UP000479335"/>
    </source>
</evidence>
<dbReference type="Proteomes" id="UP000479335">
    <property type="component" value="Unassembled WGS sequence"/>
</dbReference>
<accession>A0A6L8KHL7</accession>
<dbReference type="AlphaFoldDB" id="A0A6L8KHL7"/>
<sequence>MMASAAFCPGVVTPLLCLLLGALGWWVGRLPGIARQLDISGVGHLRLAVYLHNGTTLRLLGGSTFWPCLLVLRLGDEAGSVQTLVLLPDSVAPPLWRALAVACRTAARAQINTPAG</sequence>
<reference evidence="1 2" key="1">
    <citation type="submission" date="2019-12" db="EMBL/GenBank/DDBJ databases">
        <title>Novel species isolated from a subtropical stream in China.</title>
        <authorList>
            <person name="Lu H."/>
        </authorList>
    </citation>
    <scope>NUCLEOTIDE SEQUENCE [LARGE SCALE GENOMIC DNA]</scope>
    <source>
        <strain evidence="1 2">FT135W</strain>
    </source>
</reference>
<protein>
    <submittedName>
        <fullName evidence="1">Uncharacterized protein</fullName>
    </submittedName>
</protein>
<name>A0A6L8KHL7_9BURK</name>
<evidence type="ECO:0000313" key="1">
    <source>
        <dbReference type="EMBL" id="MYM26605.1"/>
    </source>
</evidence>